<proteinExistence type="evidence at transcript level"/>
<comment type="subcellular location">
    <subcellularLocation>
        <location evidence="1">Membrane</location>
        <topology evidence="1">Multi-pass membrane protein</topology>
    </subcellularLocation>
</comment>
<organism evidence="7">
    <name type="scientific">Amblyomma aureolatum</name>
    <dbReference type="NCBI Taxonomy" id="187763"/>
    <lineage>
        <taxon>Eukaryota</taxon>
        <taxon>Metazoa</taxon>
        <taxon>Ecdysozoa</taxon>
        <taxon>Arthropoda</taxon>
        <taxon>Chelicerata</taxon>
        <taxon>Arachnida</taxon>
        <taxon>Acari</taxon>
        <taxon>Parasitiformes</taxon>
        <taxon>Ixodida</taxon>
        <taxon>Ixodoidea</taxon>
        <taxon>Ixodidae</taxon>
        <taxon>Amblyomminae</taxon>
        <taxon>Amblyomma</taxon>
    </lineage>
</organism>
<protein>
    <submittedName>
        <fullName evidence="7">Putative vamp-associated protein involved in inositol metabolism</fullName>
    </submittedName>
</protein>
<sequence>LMATELGRHAPAGRMPVVVCPSQIDFFVDHQDSHKQVLTLYNINEFPVYFQLLSNAPRRYAVAEPEGKLKPHSFTDVVVRHREASEANVGRRDHLRIIMREEGGQLHGHRDVPATLHASRRGEPADGGGPPAASTTGSVSLEPSSLALRRSSRAGAGASASASHGASPPMLVVALACLVALLLPLEGAGGEGNHSLLPAYLQLSHQQKLVAAYILGLVTMLIFRQ</sequence>
<dbReference type="SUPFAM" id="SSF49354">
    <property type="entry name" value="PapD-like"/>
    <property type="match status" value="1"/>
</dbReference>
<feature type="domain" description="MSP" evidence="6">
    <location>
        <begin position="17"/>
        <end position="99"/>
    </location>
</feature>
<dbReference type="AlphaFoldDB" id="A0A1E1XBU4"/>
<evidence type="ECO:0000256" key="1">
    <source>
        <dbReference type="ARBA" id="ARBA00004141"/>
    </source>
</evidence>
<evidence type="ECO:0000256" key="2">
    <source>
        <dbReference type="ARBA" id="ARBA00022692"/>
    </source>
</evidence>
<dbReference type="Gene3D" id="2.60.40.10">
    <property type="entry name" value="Immunoglobulins"/>
    <property type="match status" value="1"/>
</dbReference>
<evidence type="ECO:0000259" key="6">
    <source>
        <dbReference type="Pfam" id="PF00635"/>
    </source>
</evidence>
<dbReference type="EMBL" id="GFAC01002463">
    <property type="protein sequence ID" value="JAT96725.1"/>
    <property type="molecule type" value="mRNA"/>
</dbReference>
<reference evidence="7" key="1">
    <citation type="journal article" date="2017" name="Front. Cell. Infect. Microbiol.">
        <title>The Distinct Transcriptional Response of the Midgut of Amblyomma sculptum and Amblyomma aureolatum Ticks to Rickettsia rickettsii Correlates to Their Differences in Susceptibility to Infection.</title>
        <authorList>
            <person name="Martins L.A."/>
            <person name="Galletti M.F.B.M."/>
            <person name="Ribeiro J.M."/>
            <person name="Fujita A."/>
            <person name="Costa F.B."/>
            <person name="Labruna M.B."/>
            <person name="Daffre S."/>
            <person name="Fogaca A.C."/>
        </authorList>
    </citation>
    <scope>NUCLEOTIDE SEQUENCE</scope>
</reference>
<evidence type="ECO:0000256" key="4">
    <source>
        <dbReference type="ARBA" id="ARBA00023136"/>
    </source>
</evidence>
<dbReference type="InterPro" id="IPR039283">
    <property type="entry name" value="MOSPD1/3"/>
</dbReference>
<accession>A0A1E1XBU4</accession>
<evidence type="ECO:0000256" key="3">
    <source>
        <dbReference type="ARBA" id="ARBA00022989"/>
    </source>
</evidence>
<feature type="non-terminal residue" evidence="7">
    <location>
        <position position="1"/>
    </location>
</feature>
<dbReference type="GO" id="GO:0016020">
    <property type="term" value="C:membrane"/>
    <property type="evidence" value="ECO:0007669"/>
    <property type="project" value="UniProtKB-SubCell"/>
</dbReference>
<evidence type="ECO:0000313" key="7">
    <source>
        <dbReference type="EMBL" id="JAT96725.1"/>
    </source>
</evidence>
<dbReference type="PANTHER" id="PTHR34441">
    <property type="entry name" value="MOTILE SPERM DOMAIN-CONTAINING PROTEIN 1"/>
    <property type="match status" value="1"/>
</dbReference>
<dbReference type="PANTHER" id="PTHR34441:SF1">
    <property type="entry name" value="MOTILE SPERM DOMAIN-CONTAINING 1"/>
    <property type="match status" value="1"/>
</dbReference>
<dbReference type="InterPro" id="IPR000535">
    <property type="entry name" value="MSP_dom"/>
</dbReference>
<dbReference type="InterPro" id="IPR008962">
    <property type="entry name" value="PapD-like_sf"/>
</dbReference>
<name>A0A1E1XBU4_9ACAR</name>
<keyword evidence="3" id="KW-1133">Transmembrane helix</keyword>
<dbReference type="InterPro" id="IPR013783">
    <property type="entry name" value="Ig-like_fold"/>
</dbReference>
<keyword evidence="2" id="KW-0812">Transmembrane</keyword>
<dbReference type="GO" id="GO:0005737">
    <property type="term" value="C:cytoplasm"/>
    <property type="evidence" value="ECO:0007669"/>
    <property type="project" value="TreeGrafter"/>
</dbReference>
<evidence type="ECO:0000256" key="5">
    <source>
        <dbReference type="SAM" id="MobiDB-lite"/>
    </source>
</evidence>
<dbReference type="Pfam" id="PF00635">
    <property type="entry name" value="Motile_Sperm"/>
    <property type="match status" value="1"/>
</dbReference>
<feature type="region of interest" description="Disordered" evidence="5">
    <location>
        <begin position="118"/>
        <end position="142"/>
    </location>
</feature>
<feature type="compositionally biased region" description="Low complexity" evidence="5">
    <location>
        <begin position="131"/>
        <end position="142"/>
    </location>
</feature>
<keyword evidence="4" id="KW-0472">Membrane</keyword>